<proteinExistence type="predicted"/>
<reference evidence="2 3" key="1">
    <citation type="journal article" date="2022" name="Allergy">
        <title>Genome assembly and annotation of Periplaneta americana reveal a comprehensive cockroach allergen profile.</title>
        <authorList>
            <person name="Wang L."/>
            <person name="Xiong Q."/>
            <person name="Saelim N."/>
            <person name="Wang L."/>
            <person name="Nong W."/>
            <person name="Wan A.T."/>
            <person name="Shi M."/>
            <person name="Liu X."/>
            <person name="Cao Q."/>
            <person name="Hui J.H.L."/>
            <person name="Sookrung N."/>
            <person name="Leung T.F."/>
            <person name="Tungtrongchitr A."/>
            <person name="Tsui S.K.W."/>
        </authorList>
    </citation>
    <scope>NUCLEOTIDE SEQUENCE [LARGE SCALE GENOMIC DNA]</scope>
    <source>
        <strain evidence="2">PWHHKU_190912</strain>
    </source>
</reference>
<comment type="caution">
    <text evidence="2">The sequence shown here is derived from an EMBL/GenBank/DDBJ whole genome shotgun (WGS) entry which is preliminary data.</text>
</comment>
<organism evidence="2 3">
    <name type="scientific">Periplaneta americana</name>
    <name type="common">American cockroach</name>
    <name type="synonym">Blatta americana</name>
    <dbReference type="NCBI Taxonomy" id="6978"/>
    <lineage>
        <taxon>Eukaryota</taxon>
        <taxon>Metazoa</taxon>
        <taxon>Ecdysozoa</taxon>
        <taxon>Arthropoda</taxon>
        <taxon>Hexapoda</taxon>
        <taxon>Insecta</taxon>
        <taxon>Pterygota</taxon>
        <taxon>Neoptera</taxon>
        <taxon>Polyneoptera</taxon>
        <taxon>Dictyoptera</taxon>
        <taxon>Blattodea</taxon>
        <taxon>Blattoidea</taxon>
        <taxon>Blattidae</taxon>
        <taxon>Blattinae</taxon>
        <taxon>Periplaneta</taxon>
    </lineage>
</organism>
<gene>
    <name evidence="2" type="ORF">ANN_14591</name>
</gene>
<dbReference type="Proteomes" id="UP001148838">
    <property type="component" value="Unassembled WGS sequence"/>
</dbReference>
<accession>A0ABQ8SWN6</accession>
<name>A0ABQ8SWN6_PERAM</name>
<evidence type="ECO:0000313" key="3">
    <source>
        <dbReference type="Proteomes" id="UP001148838"/>
    </source>
</evidence>
<protein>
    <submittedName>
        <fullName evidence="2">Uncharacterized protein</fullName>
    </submittedName>
</protein>
<evidence type="ECO:0000256" key="1">
    <source>
        <dbReference type="SAM" id="MobiDB-lite"/>
    </source>
</evidence>
<evidence type="ECO:0000313" key="2">
    <source>
        <dbReference type="EMBL" id="KAJ4438644.1"/>
    </source>
</evidence>
<dbReference type="EMBL" id="JAJSOF020000019">
    <property type="protein sequence ID" value="KAJ4438644.1"/>
    <property type="molecule type" value="Genomic_DNA"/>
</dbReference>
<keyword evidence="3" id="KW-1185">Reference proteome</keyword>
<feature type="region of interest" description="Disordered" evidence="1">
    <location>
        <begin position="26"/>
        <end position="54"/>
    </location>
</feature>
<sequence>MAGLCEGFNEPTGSLKANNKVCNYKRETSLSDPPSPLVRKRLRQAGRNSSRGKGSRVARTGCVIVQLITAETIARCAPSSHRSHTTLLMEVPKRRVLKIHQINGEIERNGIWFPEDGERRGAPLKPVYNVAIIQIFRDPDHTLDHQEVCFLHDKAVFEDKRNITAALTSSGNAELPGASQDLNTVGHFGGIMKDAADILMQERGHHSTESYPAFARIGLRENPGKNLNQITCSDRDSNPGHLVSRQEALTVTPQATEAGPATTSTCFIGYVTYTTLDQHLTTKFTRLLTLINGQQRKNNGVLA</sequence>